<reference evidence="1 2" key="1">
    <citation type="submission" date="2020-10" db="EMBL/GenBank/DDBJ databases">
        <title>Myceligenerans pegani sp. nov., an endophytic actinomycete isolated from Peganum harmala L. in Xinjiang, China.</title>
        <authorList>
            <person name="Xin L."/>
        </authorList>
    </citation>
    <scope>NUCLEOTIDE SEQUENCE [LARGE SCALE GENOMIC DNA]</scope>
    <source>
        <strain evidence="1 2">TRM65318</strain>
    </source>
</reference>
<dbReference type="Proteomes" id="UP000625527">
    <property type="component" value="Unassembled WGS sequence"/>
</dbReference>
<dbReference type="PROSITE" id="PS01229">
    <property type="entry name" value="COF_2"/>
    <property type="match status" value="1"/>
</dbReference>
<dbReference type="InterPro" id="IPR036412">
    <property type="entry name" value="HAD-like_sf"/>
</dbReference>
<protein>
    <submittedName>
        <fullName evidence="1">HAD hydrolase family protein</fullName>
    </submittedName>
</protein>
<comment type="caution">
    <text evidence="1">The sequence shown here is derived from an EMBL/GenBank/DDBJ whole genome shotgun (WGS) entry which is preliminary data.</text>
</comment>
<evidence type="ECO:0000313" key="1">
    <source>
        <dbReference type="EMBL" id="MBE1874478.1"/>
    </source>
</evidence>
<dbReference type="PANTHER" id="PTHR10000">
    <property type="entry name" value="PHOSPHOSERINE PHOSPHATASE"/>
    <property type="match status" value="1"/>
</dbReference>
<gene>
    <name evidence="1" type="ORF">IHE71_02000</name>
</gene>
<dbReference type="GO" id="GO:0016787">
    <property type="term" value="F:hydrolase activity"/>
    <property type="evidence" value="ECO:0007669"/>
    <property type="project" value="UniProtKB-KW"/>
</dbReference>
<dbReference type="Gene3D" id="3.40.50.1000">
    <property type="entry name" value="HAD superfamily/HAD-like"/>
    <property type="match status" value="1"/>
</dbReference>
<keyword evidence="2" id="KW-1185">Reference proteome</keyword>
<dbReference type="PANTHER" id="PTHR10000:SF8">
    <property type="entry name" value="HAD SUPERFAMILY HYDROLASE-LIKE, TYPE 3"/>
    <property type="match status" value="1"/>
</dbReference>
<evidence type="ECO:0000313" key="2">
    <source>
        <dbReference type="Proteomes" id="UP000625527"/>
    </source>
</evidence>
<accession>A0ABR9MUB6</accession>
<dbReference type="EMBL" id="JADAQT010000024">
    <property type="protein sequence ID" value="MBE1874478.1"/>
    <property type="molecule type" value="Genomic_DNA"/>
</dbReference>
<name>A0ABR9MUB6_9MICO</name>
<dbReference type="Gene3D" id="3.30.1240.10">
    <property type="match status" value="1"/>
</dbReference>
<dbReference type="SUPFAM" id="SSF56784">
    <property type="entry name" value="HAD-like"/>
    <property type="match status" value="1"/>
</dbReference>
<dbReference type="InterPro" id="IPR023214">
    <property type="entry name" value="HAD_sf"/>
</dbReference>
<proteinExistence type="predicted"/>
<dbReference type="Pfam" id="PF08282">
    <property type="entry name" value="Hydrolase_3"/>
    <property type="match status" value="1"/>
</dbReference>
<organism evidence="1 2">
    <name type="scientific">Myceligenerans pegani</name>
    <dbReference type="NCBI Taxonomy" id="2776917"/>
    <lineage>
        <taxon>Bacteria</taxon>
        <taxon>Bacillati</taxon>
        <taxon>Actinomycetota</taxon>
        <taxon>Actinomycetes</taxon>
        <taxon>Micrococcales</taxon>
        <taxon>Promicromonosporaceae</taxon>
        <taxon>Myceligenerans</taxon>
    </lineage>
</organism>
<sequence length="95" mass="9697">MGLTVNTPHPGWVDVTPGGVSKSSALERVRITEKVSATRTIAVGDGGNDIDMLTWAAHGVAMGHAPSEVQEAADHVTGTLAEDGVVPVLALAATR</sequence>
<keyword evidence="1" id="KW-0378">Hydrolase</keyword>